<dbReference type="EMBL" id="LRDH01000162">
    <property type="protein sequence ID" value="PPV12069.1"/>
    <property type="molecule type" value="Genomic_DNA"/>
</dbReference>
<dbReference type="AlphaFoldDB" id="A0A2S7F5P8"/>
<name>A0A2S7F5P8_CLOBU</name>
<accession>A0A2S7F5P8</accession>
<evidence type="ECO:0000256" key="1">
    <source>
        <dbReference type="SAM" id="Phobius"/>
    </source>
</evidence>
<comment type="caution">
    <text evidence="2">The sequence shown here is derived from an EMBL/GenBank/DDBJ whole genome shotgun (WGS) entry which is preliminary data.</text>
</comment>
<feature type="transmembrane region" description="Helical" evidence="1">
    <location>
        <begin position="38"/>
        <end position="60"/>
    </location>
</feature>
<keyword evidence="1" id="KW-0472">Membrane</keyword>
<proteinExistence type="predicted"/>
<evidence type="ECO:0000313" key="3">
    <source>
        <dbReference type="Proteomes" id="UP000238081"/>
    </source>
</evidence>
<reference evidence="2 3" key="1">
    <citation type="submission" date="2016-01" db="EMBL/GenBank/DDBJ databases">
        <title>Characterization of the Clostridium difficile lineages that are prevalent in Hong Kong and China.</title>
        <authorList>
            <person name="Kwok J.S.-L."/>
            <person name="Lam W.-Y."/>
            <person name="Ip M."/>
            <person name="Chan T.-F."/>
            <person name="Hawkey P.M."/>
            <person name="Tsui S.K.-W."/>
        </authorList>
    </citation>
    <scope>NUCLEOTIDE SEQUENCE [LARGE SCALE GENOMIC DNA]</scope>
    <source>
        <strain evidence="2 3">300064</strain>
    </source>
</reference>
<protein>
    <submittedName>
        <fullName evidence="2">Uncharacterized protein</fullName>
    </submittedName>
</protein>
<gene>
    <name evidence="2" type="ORF">AWN73_05920</name>
</gene>
<feature type="transmembrane region" description="Helical" evidence="1">
    <location>
        <begin position="6"/>
        <end position="29"/>
    </location>
</feature>
<organism evidence="2 3">
    <name type="scientific">Clostridium butyricum</name>
    <dbReference type="NCBI Taxonomy" id="1492"/>
    <lineage>
        <taxon>Bacteria</taxon>
        <taxon>Bacillati</taxon>
        <taxon>Bacillota</taxon>
        <taxon>Clostridia</taxon>
        <taxon>Eubacteriales</taxon>
        <taxon>Clostridiaceae</taxon>
        <taxon>Clostridium</taxon>
    </lineage>
</organism>
<dbReference type="Proteomes" id="UP000238081">
    <property type="component" value="Unassembled WGS sequence"/>
</dbReference>
<keyword evidence="1" id="KW-1133">Transmembrane helix</keyword>
<keyword evidence="1" id="KW-0812">Transmembrane</keyword>
<evidence type="ECO:0000313" key="2">
    <source>
        <dbReference type="EMBL" id="PPV12069.1"/>
    </source>
</evidence>
<sequence>MEKFGTVLAVVGTIIFIVSIWMVFGYLYFKKGSIKKGLLLLLVSLILVAGGVVIGVQGVWNNAEKGISLSQEVIDIVETTGAEQATKEEQAKVGSSVFLKINEDDWTKYEDKIKDYYVAWQKSLNPQADDETIRTEFKNLREQALLK</sequence>
<dbReference type="RefSeq" id="WP_043665338.1">
    <property type="nucleotide sequence ID" value="NZ_JSEG01000016.1"/>
</dbReference>